<keyword evidence="6 9" id="KW-0560">Oxidoreductase</keyword>
<feature type="binding site" evidence="11">
    <location>
        <position position="217"/>
    </location>
    <ligand>
        <name>substrate</name>
    </ligand>
</feature>
<dbReference type="EMBL" id="CR931690">
    <property type="protein sequence ID" value="CAI33991.1"/>
    <property type="molecule type" value="Genomic_DNA"/>
</dbReference>
<dbReference type="InterPro" id="IPR001732">
    <property type="entry name" value="UDP-Glc/GDP-Man_DH_N"/>
</dbReference>
<feature type="binding site" evidence="12">
    <location>
        <position position="347"/>
    </location>
    <ligand>
        <name>NAD(+)</name>
        <dbReference type="ChEBI" id="CHEBI:57540"/>
    </ligand>
</feature>
<dbReference type="SUPFAM" id="SSF51735">
    <property type="entry name" value="NAD(P)-binding Rossmann-fold domains"/>
    <property type="match status" value="1"/>
</dbReference>
<dbReference type="GO" id="GO:0006065">
    <property type="term" value="P:UDP-glucuronate biosynthetic process"/>
    <property type="evidence" value="ECO:0007669"/>
    <property type="project" value="UniProtKB-UniPathway"/>
</dbReference>
<dbReference type="AlphaFoldDB" id="Q4JZ42"/>
<evidence type="ECO:0000256" key="10">
    <source>
        <dbReference type="PIRSR" id="PIRSR500134-1"/>
    </source>
</evidence>
<dbReference type="PIRSF" id="PIRSF000124">
    <property type="entry name" value="UDPglc_GDPman_dh"/>
    <property type="match status" value="1"/>
</dbReference>
<dbReference type="PANTHER" id="PTHR43750">
    <property type="entry name" value="UDP-GLUCOSE 6-DEHYDROGENASE TUAD"/>
    <property type="match status" value="1"/>
</dbReference>
<feature type="binding site" evidence="11">
    <location>
        <position position="340"/>
    </location>
    <ligand>
        <name>substrate</name>
    </ligand>
</feature>
<dbReference type="SMART" id="SM00984">
    <property type="entry name" value="UDPG_MGDP_dh_C"/>
    <property type="match status" value="1"/>
</dbReference>
<evidence type="ECO:0000313" key="14">
    <source>
        <dbReference type="EMBL" id="CAI33991.1"/>
    </source>
</evidence>
<comment type="similarity">
    <text evidence="2 9">Belongs to the UDP-glucose/GDP-mannose dehydrogenase family.</text>
</comment>
<dbReference type="EMBL" id="CR931710">
    <property type="protein sequence ID" value="CAI34415.1"/>
    <property type="molecule type" value="Genomic_DNA"/>
</dbReference>
<evidence type="ECO:0000256" key="9">
    <source>
        <dbReference type="PIRNR" id="PIRNR000124"/>
    </source>
</evidence>
<evidence type="ECO:0000256" key="12">
    <source>
        <dbReference type="PIRSR" id="PIRSR500134-3"/>
    </source>
</evidence>
<name>Q4JZ42_STREE</name>
<dbReference type="InterPro" id="IPR017476">
    <property type="entry name" value="UDP-Glc/GDP-Man"/>
</dbReference>
<evidence type="ECO:0000256" key="5">
    <source>
        <dbReference type="ARBA" id="ARBA00022903"/>
    </source>
</evidence>
<feature type="domain" description="UDP-glucose/GDP-mannose dehydrogenase C-terminal" evidence="13">
    <location>
        <begin position="333"/>
        <end position="421"/>
    </location>
</feature>
<protein>
    <recommendedName>
        <fullName evidence="4 9">UDP-glucose 6-dehydrogenase</fullName>
        <ecNumber evidence="3 9">1.1.1.22</ecNumber>
    </recommendedName>
</protein>
<dbReference type="InterPro" id="IPR028357">
    <property type="entry name" value="UDPglc_DH_bac"/>
</dbReference>
<evidence type="ECO:0000256" key="7">
    <source>
        <dbReference type="ARBA" id="ARBA00023027"/>
    </source>
</evidence>
<accession>Q4JZ42</accession>
<evidence type="ECO:0000256" key="3">
    <source>
        <dbReference type="ARBA" id="ARBA00012954"/>
    </source>
</evidence>
<evidence type="ECO:0000256" key="11">
    <source>
        <dbReference type="PIRSR" id="PIRSR500134-2"/>
    </source>
</evidence>
<proteinExistence type="inferred from homology"/>
<evidence type="ECO:0000256" key="4">
    <source>
        <dbReference type="ARBA" id="ARBA00015132"/>
    </source>
</evidence>
<evidence type="ECO:0000313" key="15">
    <source>
        <dbReference type="EMBL" id="CAI34415.1"/>
    </source>
</evidence>
<dbReference type="GO" id="GO:0003979">
    <property type="term" value="F:UDP-glucose 6-dehydrogenase activity"/>
    <property type="evidence" value="ECO:0007669"/>
    <property type="project" value="UniProtKB-EC"/>
</dbReference>
<dbReference type="InterPro" id="IPR036291">
    <property type="entry name" value="NAD(P)-bd_dom_sf"/>
</dbReference>
<dbReference type="Gene3D" id="1.10.1040.10">
    <property type="entry name" value="N-(1-d-carboxylethyl)-l-norvaline Dehydrogenase, domain 2"/>
    <property type="match status" value="1"/>
</dbReference>
<feature type="binding site" evidence="12">
    <location>
        <position position="132"/>
    </location>
    <ligand>
        <name>NAD(+)</name>
        <dbReference type="ChEBI" id="CHEBI:57540"/>
    </ligand>
</feature>
<dbReference type="InterPro" id="IPR013328">
    <property type="entry name" value="6PGD_dom2"/>
</dbReference>
<dbReference type="EC" id="1.1.1.22" evidence="3 9"/>
<keyword evidence="7 9" id="KW-0520">NAD</keyword>
<gene>
    <name evidence="15" type="primary">ugd</name>
    <name evidence="16" type="ORF">SPC25A_0021</name>
    <name evidence="14" type="ORF">SPC25F_0021</name>
    <name evidence="15" type="ORF">SPC38_0022</name>
</gene>
<dbReference type="SUPFAM" id="SSF52413">
    <property type="entry name" value="UDP-glucose/GDP-mannose dehydrogenase C-terminal domain"/>
    <property type="match status" value="1"/>
</dbReference>
<feature type="binding site" evidence="12">
    <location>
        <position position="43"/>
    </location>
    <ligand>
        <name>NAD(+)</name>
        <dbReference type="ChEBI" id="CHEBI:57540"/>
    </ligand>
</feature>
<dbReference type="InterPro" id="IPR014027">
    <property type="entry name" value="UDP-Glc/GDP-Man_DH_C"/>
</dbReference>
<dbReference type="UniPathway" id="UPA00038">
    <property type="reaction ID" value="UER00491"/>
</dbReference>
<dbReference type="PANTHER" id="PTHR43750:SF2">
    <property type="entry name" value="UDP-GLUCOSE 6-DEHYDROGENASE"/>
    <property type="match status" value="1"/>
</dbReference>
<dbReference type="InterPro" id="IPR014026">
    <property type="entry name" value="UDP-Glc/GDP-Man_DH_dimer"/>
</dbReference>
<evidence type="ECO:0000259" key="13">
    <source>
        <dbReference type="SMART" id="SM00984"/>
    </source>
</evidence>
<dbReference type="InterPro" id="IPR036220">
    <property type="entry name" value="UDP-Glc/GDP-Man_DH_C_sf"/>
</dbReference>
<dbReference type="Gene3D" id="3.40.50.720">
    <property type="entry name" value="NAD(P)-binding Rossmann-like Domain"/>
    <property type="match status" value="2"/>
</dbReference>
<dbReference type="NCBIfam" id="TIGR03026">
    <property type="entry name" value="NDP-sugDHase"/>
    <property type="match status" value="1"/>
</dbReference>
<dbReference type="GO" id="GO:0051287">
    <property type="term" value="F:NAD binding"/>
    <property type="evidence" value="ECO:0007669"/>
    <property type="project" value="InterPro"/>
</dbReference>
<evidence type="ECO:0000313" key="16">
    <source>
        <dbReference type="EMBL" id="CAJ84828.1"/>
    </source>
</evidence>
<keyword evidence="5" id="KW-0972">Capsule biogenesis/degradation</keyword>
<feature type="active site" description="Nucleophile" evidence="10">
    <location>
        <position position="273"/>
    </location>
</feature>
<comment type="catalytic activity">
    <reaction evidence="8 9">
        <text>UDP-alpha-D-glucose + 2 NAD(+) + H2O = UDP-alpha-D-glucuronate + 2 NADH + 3 H(+)</text>
        <dbReference type="Rhea" id="RHEA:23596"/>
        <dbReference type="ChEBI" id="CHEBI:15377"/>
        <dbReference type="ChEBI" id="CHEBI:15378"/>
        <dbReference type="ChEBI" id="CHEBI:57540"/>
        <dbReference type="ChEBI" id="CHEBI:57945"/>
        <dbReference type="ChEBI" id="CHEBI:58052"/>
        <dbReference type="ChEBI" id="CHEBI:58885"/>
        <dbReference type="EC" id="1.1.1.22"/>
    </reaction>
</comment>
<feature type="binding site" evidence="12">
    <location>
        <position position="276"/>
    </location>
    <ligand>
        <name>NAD(+)</name>
        <dbReference type="ChEBI" id="CHEBI:57540"/>
    </ligand>
</feature>
<dbReference type="InterPro" id="IPR008927">
    <property type="entry name" value="6-PGluconate_DH-like_C_sf"/>
</dbReference>
<evidence type="ECO:0000256" key="1">
    <source>
        <dbReference type="ARBA" id="ARBA00004701"/>
    </source>
</evidence>
<evidence type="ECO:0000256" key="6">
    <source>
        <dbReference type="ARBA" id="ARBA00023002"/>
    </source>
</evidence>
<dbReference type="Pfam" id="PF03720">
    <property type="entry name" value="UDPG_MGDP_dh_C"/>
    <property type="match status" value="1"/>
</dbReference>
<evidence type="ECO:0000256" key="8">
    <source>
        <dbReference type="ARBA" id="ARBA00047473"/>
    </source>
</evidence>
<comment type="pathway">
    <text evidence="1">Nucleotide-sugar biosynthesis; UDP-alpha-D-glucuronate biosynthesis; UDP-alpha-D-glucuronate from UDP-alpha-D-glucose: step 1/1.</text>
</comment>
<dbReference type="Pfam" id="PF00984">
    <property type="entry name" value="UDPG_MGDP_dh"/>
    <property type="match status" value="1"/>
</dbReference>
<dbReference type="SUPFAM" id="SSF48179">
    <property type="entry name" value="6-phosphogluconate dehydrogenase C-terminal domain-like"/>
    <property type="match status" value="1"/>
</dbReference>
<feature type="binding site" evidence="11">
    <location>
        <position position="422"/>
    </location>
    <ligand>
        <name>substrate</name>
    </ligand>
</feature>
<dbReference type="PIRSF" id="PIRSF500134">
    <property type="entry name" value="UDPglc_DH_bac"/>
    <property type="match status" value="1"/>
</dbReference>
<feature type="binding site" evidence="12">
    <location>
        <position position="97"/>
    </location>
    <ligand>
        <name>NAD(+)</name>
        <dbReference type="ChEBI" id="CHEBI:57540"/>
    </ligand>
</feature>
<feature type="binding site" evidence="11">
    <location>
        <position position="339"/>
    </location>
    <ligand>
        <name>substrate</name>
    </ligand>
</feature>
<dbReference type="GO" id="GO:0000271">
    <property type="term" value="P:polysaccharide biosynthetic process"/>
    <property type="evidence" value="ECO:0007669"/>
    <property type="project" value="InterPro"/>
</dbReference>
<evidence type="ECO:0000256" key="2">
    <source>
        <dbReference type="ARBA" id="ARBA00006601"/>
    </source>
</evidence>
<feature type="binding site" evidence="12">
    <location>
        <position position="159"/>
    </location>
    <ligand>
        <name>NAD(+)</name>
        <dbReference type="ChEBI" id="CHEBI:57540"/>
    </ligand>
</feature>
<feature type="binding site" evidence="11">
    <location>
        <begin position="156"/>
        <end position="159"/>
    </location>
    <ligand>
        <name>substrate</name>
    </ligand>
</feature>
<dbReference type="Pfam" id="PF03721">
    <property type="entry name" value="UDPG_MGDP_dh_N"/>
    <property type="match status" value="1"/>
</dbReference>
<organism evidence="15">
    <name type="scientific">Streptococcus pneumoniae</name>
    <dbReference type="NCBI Taxonomy" id="1313"/>
    <lineage>
        <taxon>Bacteria</taxon>
        <taxon>Bacillati</taxon>
        <taxon>Bacillota</taxon>
        <taxon>Bacilli</taxon>
        <taxon>Lactobacillales</taxon>
        <taxon>Streptococcaceae</taxon>
        <taxon>Streptococcus</taxon>
    </lineage>
</organism>
<feature type="binding site" evidence="11">
    <location>
        <position position="270"/>
    </location>
    <ligand>
        <name>substrate</name>
    </ligand>
</feature>
<sequence length="422" mass="47721">MQNGIEIFIKGVNRMKITVVGMGYVGLSLAVLLAQHHEVTALDIIDKKIQLINEKKSPIQDEYIEQYFLEKNLHLSATTNEVEAYKDAEMIIIAAPTDYDTHKNFFDTSAVEQVIENIISMNNEALIVIKSTVPVGYTESIREKYGKKNILFSPEFLREANGLYDNLYPNRIIVGTDLNDGALVSKAHEFVSLLQEGALKENIDTLIMGFSEAEAVKLFSNAYLALRVSYFNELDTYAELKGLNTKAIIDGVGLDPRIGQFYNNPSFGYGGYCLPKDSKQLLSNYHDVPENIISAIVSSNETRKKFIAERILEIVGANHIDEYYNLKQEIVVGIYRLVMKKGSDNFRHSSIQGIIKRLKANGVTLMIYEPSLPDGQLFFGSEVVHDFPKFKEKSHLIVANRFDETLMDVKDKVYTRDLFGRD</sequence>
<dbReference type="EMBL" id="CR931689">
    <property type="protein sequence ID" value="CAJ84828.1"/>
    <property type="molecule type" value="Genomic_DNA"/>
</dbReference>
<feature type="binding site" evidence="12">
    <location>
        <position position="48"/>
    </location>
    <ligand>
        <name>NAD(+)</name>
        <dbReference type="ChEBI" id="CHEBI:57540"/>
    </ligand>
</feature>
<reference evidence="15" key="1">
    <citation type="journal article" date="2006" name="PLoS Genet.">
        <title>Genetic analysis of the capsular biosynthetic locus from all 90 pneumococcal serotypes.</title>
        <authorList>
            <person name="Bentley S.D."/>
            <person name="Aanensen D.M."/>
            <person name="Mavroidi A."/>
            <person name="Saunders D."/>
            <person name="Rabbinowitsch E."/>
            <person name="Collins M."/>
            <person name="Donohoe K."/>
            <person name="Harris D."/>
            <person name="Murphy L."/>
            <person name="Quail M.A."/>
            <person name="Samuel G."/>
            <person name="Skovsted I.C."/>
            <person name="Kaltoft M.S."/>
            <person name="Barrell B."/>
            <person name="Reeves P.R."/>
            <person name="Parkhill J."/>
            <person name="Spratt B.G."/>
        </authorList>
    </citation>
    <scope>NUCLEOTIDE SEQUENCE</scope>
    <source>
        <strain evidence="14">601/62</strain>
        <strain evidence="15">9687/39</strain>
        <strain evidence="16">Tp 25/38</strain>
    </source>
</reference>
<feature type="binding site" evidence="11">
    <location>
        <begin position="262"/>
        <end position="266"/>
    </location>
    <ligand>
        <name>substrate</name>
    </ligand>
</feature>